<dbReference type="GO" id="GO:0050750">
    <property type="term" value="F:low-density lipoprotein particle receptor binding"/>
    <property type="evidence" value="ECO:0007669"/>
    <property type="project" value="TreeGrafter"/>
</dbReference>
<dbReference type="GO" id="GO:0006642">
    <property type="term" value="P:triglyceride mobilization"/>
    <property type="evidence" value="ECO:0007669"/>
    <property type="project" value="TreeGrafter"/>
</dbReference>
<dbReference type="GO" id="GO:0034362">
    <property type="term" value="C:low-density lipoprotein particle"/>
    <property type="evidence" value="ECO:0007669"/>
    <property type="project" value="TreeGrafter"/>
</dbReference>
<gene>
    <name evidence="1" type="ORF">AKAME5_002992200</name>
</gene>
<dbReference type="Proteomes" id="UP001279410">
    <property type="component" value="Unassembled WGS sequence"/>
</dbReference>
<reference evidence="1" key="1">
    <citation type="submission" date="2022-08" db="EMBL/GenBank/DDBJ databases">
        <title>Genome sequencing of akame (Lates japonicus).</title>
        <authorList>
            <person name="Hashiguchi Y."/>
            <person name="Takahashi H."/>
        </authorList>
    </citation>
    <scope>NUCLEOTIDE SEQUENCE</scope>
    <source>
        <strain evidence="1">Kochi</strain>
    </source>
</reference>
<protein>
    <submittedName>
        <fullName evidence="1">Apolipoprotein B-100-like protein</fullName>
    </submittedName>
</protein>
<dbReference type="InterPro" id="IPR052418">
    <property type="entry name" value="Apolipoprotein_B"/>
</dbReference>
<dbReference type="PANTHER" id="PTHR13769:SF5">
    <property type="entry name" value="APOLIPOPROTEIN B-100-RELATED"/>
    <property type="match status" value="1"/>
</dbReference>
<dbReference type="AlphaFoldDB" id="A0AAD3MT16"/>
<accession>A0AAD3MT16</accession>
<dbReference type="GO" id="GO:0042632">
    <property type="term" value="P:cholesterol homeostasis"/>
    <property type="evidence" value="ECO:0007669"/>
    <property type="project" value="TreeGrafter"/>
</dbReference>
<organism evidence="1 2">
    <name type="scientific">Lates japonicus</name>
    <name type="common">Japanese lates</name>
    <dbReference type="NCBI Taxonomy" id="270547"/>
    <lineage>
        <taxon>Eukaryota</taxon>
        <taxon>Metazoa</taxon>
        <taxon>Chordata</taxon>
        <taxon>Craniata</taxon>
        <taxon>Vertebrata</taxon>
        <taxon>Euteleostomi</taxon>
        <taxon>Actinopterygii</taxon>
        <taxon>Neopterygii</taxon>
        <taxon>Teleostei</taxon>
        <taxon>Neoteleostei</taxon>
        <taxon>Acanthomorphata</taxon>
        <taxon>Carangaria</taxon>
        <taxon>Carangaria incertae sedis</taxon>
        <taxon>Centropomidae</taxon>
        <taxon>Lates</taxon>
    </lineage>
</organism>
<proteinExistence type="predicted"/>
<dbReference type="GO" id="GO:0034361">
    <property type="term" value="C:very-low-density lipoprotein particle"/>
    <property type="evidence" value="ECO:0007669"/>
    <property type="project" value="TreeGrafter"/>
</dbReference>
<sequence length="506" mass="57805">MIQDLDILGKINTFYAKMRELIVKFEADKKVQAVLEKAVELIKQFKIEETITAVFNMVKDADIPTKFMQVFQGVINHLKSTEVKDIIQQLNMYIETIVQKLNSVNYNDFVDYANQIIAEYTAYLNGLIRTLEIPEKFEATRDFINVVSSSVRGLIERLKEIKIAEIIKSVKDVIDEVVLDNLKMFAEFVKQEITNLDVKDEITSYLRFVSKCYRRVTTIMTDMFSSMVRMIKEFLPEQKIINEIQQIIYGLITELKKAELIMPSLTIPLTDLVVPSMTFRMDKLGQFEIPTQLDIPEFTILGFYNVKATRISIEDIKQRIIELIDFIVNFDIKIPDVDAFFGDLTMSYLPSLPEITFPEITLPEISFPSLPQVPVDKLVKSLQVPEIKLPTIPSEIMVPCFGKIYGEIKFLTPIYTIKTSAEFQNSTENKMIPQFSGFLTSQATSPSFEILNYKLDSTARIAIPKMSRVVLAETLKFNHLALGVEHQASVTLYGLSGQAQTKTAVK</sequence>
<evidence type="ECO:0000313" key="2">
    <source>
        <dbReference type="Proteomes" id="UP001279410"/>
    </source>
</evidence>
<dbReference type="GO" id="GO:0030301">
    <property type="term" value="P:cholesterol transport"/>
    <property type="evidence" value="ECO:0007669"/>
    <property type="project" value="TreeGrafter"/>
</dbReference>
<evidence type="ECO:0000313" key="1">
    <source>
        <dbReference type="EMBL" id="GLD59124.1"/>
    </source>
</evidence>
<dbReference type="GO" id="GO:0120020">
    <property type="term" value="F:cholesterol transfer activity"/>
    <property type="evidence" value="ECO:0007669"/>
    <property type="project" value="TreeGrafter"/>
</dbReference>
<keyword evidence="2" id="KW-1185">Reference proteome</keyword>
<name>A0AAD3MT16_LATJO</name>
<comment type="caution">
    <text evidence="1">The sequence shown here is derived from an EMBL/GenBank/DDBJ whole genome shotgun (WGS) entry which is preliminary data.</text>
</comment>
<dbReference type="GO" id="GO:0042953">
    <property type="term" value="P:lipoprotein transport"/>
    <property type="evidence" value="ECO:0007669"/>
    <property type="project" value="TreeGrafter"/>
</dbReference>
<dbReference type="PANTHER" id="PTHR13769">
    <property type="entry name" value="APOLIPOPROTEIN B"/>
    <property type="match status" value="1"/>
</dbReference>
<feature type="non-terminal residue" evidence="1">
    <location>
        <position position="506"/>
    </location>
</feature>
<dbReference type="GO" id="GO:0034359">
    <property type="term" value="C:mature chylomicron"/>
    <property type="evidence" value="ECO:0007669"/>
    <property type="project" value="TreeGrafter"/>
</dbReference>
<dbReference type="EMBL" id="BRZM01008154">
    <property type="protein sequence ID" value="GLD59124.1"/>
    <property type="molecule type" value="Genomic_DNA"/>
</dbReference>